<feature type="transmembrane region" description="Helical" evidence="1">
    <location>
        <begin position="6"/>
        <end position="24"/>
    </location>
</feature>
<dbReference type="OMA" id="KENWVIR"/>
<proteinExistence type="predicted"/>
<gene>
    <name evidence="2" type="ORF">T459_11761</name>
</gene>
<evidence type="ECO:0000313" key="3">
    <source>
        <dbReference type="Proteomes" id="UP000222542"/>
    </source>
</evidence>
<comment type="caution">
    <text evidence="2">The sequence shown here is derived from an EMBL/GenBank/DDBJ whole genome shotgun (WGS) entry which is preliminary data.</text>
</comment>
<dbReference type="STRING" id="4072.A0A2G2ZMV0"/>
<evidence type="ECO:0000313" key="2">
    <source>
        <dbReference type="EMBL" id="PHT83318.1"/>
    </source>
</evidence>
<sequence>MNYFPWLTIILVFFIFVGSLIFFLPHKENWVIRWYIICICILELFLMTYAFCYHFQSNDPLIQLVEDYKWIDFFDFH</sequence>
<keyword evidence="1" id="KW-0472">Membrane</keyword>
<protein>
    <recommendedName>
        <fullName evidence="4">NADH dehydrogenase subunit 4</fullName>
    </recommendedName>
</protein>
<keyword evidence="3" id="KW-1185">Reference proteome</keyword>
<dbReference type="AlphaFoldDB" id="A0A2G2ZMV0"/>
<keyword evidence="1" id="KW-1133">Transmembrane helix</keyword>
<evidence type="ECO:0000256" key="1">
    <source>
        <dbReference type="SAM" id="Phobius"/>
    </source>
</evidence>
<dbReference type="PANTHER" id="PTHR43507">
    <property type="entry name" value="NADH-UBIQUINONE OXIDOREDUCTASE CHAIN 4"/>
    <property type="match status" value="1"/>
</dbReference>
<reference evidence="2 3" key="1">
    <citation type="journal article" date="2014" name="Nat. Genet.">
        <title>Genome sequence of the hot pepper provides insights into the evolution of pungency in Capsicum species.</title>
        <authorList>
            <person name="Kim S."/>
            <person name="Park M."/>
            <person name="Yeom S.I."/>
            <person name="Kim Y.M."/>
            <person name="Lee J.M."/>
            <person name="Lee H.A."/>
            <person name="Seo E."/>
            <person name="Choi J."/>
            <person name="Cheong K."/>
            <person name="Kim K.T."/>
            <person name="Jung K."/>
            <person name="Lee G.W."/>
            <person name="Oh S.K."/>
            <person name="Bae C."/>
            <person name="Kim S.B."/>
            <person name="Lee H.Y."/>
            <person name="Kim S.Y."/>
            <person name="Kim M.S."/>
            <person name="Kang B.C."/>
            <person name="Jo Y.D."/>
            <person name="Yang H.B."/>
            <person name="Jeong H.J."/>
            <person name="Kang W.H."/>
            <person name="Kwon J.K."/>
            <person name="Shin C."/>
            <person name="Lim J.Y."/>
            <person name="Park J.H."/>
            <person name="Huh J.H."/>
            <person name="Kim J.S."/>
            <person name="Kim B.D."/>
            <person name="Cohen O."/>
            <person name="Paran I."/>
            <person name="Suh M.C."/>
            <person name="Lee S.B."/>
            <person name="Kim Y.K."/>
            <person name="Shin Y."/>
            <person name="Noh S.J."/>
            <person name="Park J."/>
            <person name="Seo Y.S."/>
            <person name="Kwon S.Y."/>
            <person name="Kim H.A."/>
            <person name="Park J.M."/>
            <person name="Kim H.J."/>
            <person name="Choi S.B."/>
            <person name="Bosland P.W."/>
            <person name="Reeves G."/>
            <person name="Jo S.H."/>
            <person name="Lee B.W."/>
            <person name="Cho H.T."/>
            <person name="Choi H.S."/>
            <person name="Lee M.S."/>
            <person name="Yu Y."/>
            <person name="Do Choi Y."/>
            <person name="Park B.S."/>
            <person name="van Deynze A."/>
            <person name="Ashrafi H."/>
            <person name="Hill T."/>
            <person name="Kim W.T."/>
            <person name="Pai H.S."/>
            <person name="Ahn H.K."/>
            <person name="Yeam I."/>
            <person name="Giovannoni J.J."/>
            <person name="Rose J.K."/>
            <person name="Sorensen I."/>
            <person name="Lee S.J."/>
            <person name="Kim R.W."/>
            <person name="Choi I.Y."/>
            <person name="Choi B.S."/>
            <person name="Lim J.S."/>
            <person name="Lee Y.H."/>
            <person name="Choi D."/>
        </authorList>
    </citation>
    <scope>NUCLEOTIDE SEQUENCE [LARGE SCALE GENOMIC DNA]</scope>
    <source>
        <strain evidence="3">cv. CM334</strain>
    </source>
</reference>
<evidence type="ECO:0008006" key="4">
    <source>
        <dbReference type="Google" id="ProtNLM"/>
    </source>
</evidence>
<name>A0A2G2ZMV0_CAPAN</name>
<dbReference type="GO" id="GO:0042773">
    <property type="term" value="P:ATP synthesis coupled electron transport"/>
    <property type="evidence" value="ECO:0007669"/>
    <property type="project" value="InterPro"/>
</dbReference>
<dbReference type="GO" id="GO:0008137">
    <property type="term" value="F:NADH dehydrogenase (ubiquinone) activity"/>
    <property type="evidence" value="ECO:0007669"/>
    <property type="project" value="InterPro"/>
</dbReference>
<dbReference type="InterPro" id="IPR003918">
    <property type="entry name" value="NADH_UbQ_OxRdtase"/>
</dbReference>
<reference evidence="2 3" key="2">
    <citation type="journal article" date="2017" name="Genome Biol.">
        <title>New reference genome sequences of hot pepper reveal the massive evolution of plant disease-resistance genes by retroduplication.</title>
        <authorList>
            <person name="Kim S."/>
            <person name="Park J."/>
            <person name="Yeom S.I."/>
            <person name="Kim Y.M."/>
            <person name="Seo E."/>
            <person name="Kim K.T."/>
            <person name="Kim M.S."/>
            <person name="Lee J.M."/>
            <person name="Cheong K."/>
            <person name="Shin H.S."/>
            <person name="Kim S.B."/>
            <person name="Han K."/>
            <person name="Lee J."/>
            <person name="Park M."/>
            <person name="Lee H.A."/>
            <person name="Lee H.Y."/>
            <person name="Lee Y."/>
            <person name="Oh S."/>
            <person name="Lee J.H."/>
            <person name="Choi E."/>
            <person name="Choi E."/>
            <person name="Lee S.E."/>
            <person name="Jeon J."/>
            <person name="Kim H."/>
            <person name="Choi G."/>
            <person name="Song H."/>
            <person name="Lee J."/>
            <person name="Lee S.C."/>
            <person name="Kwon J.K."/>
            <person name="Lee H.Y."/>
            <person name="Koo N."/>
            <person name="Hong Y."/>
            <person name="Kim R.W."/>
            <person name="Kang W.H."/>
            <person name="Huh J.H."/>
            <person name="Kang B.C."/>
            <person name="Yang T.J."/>
            <person name="Lee Y.H."/>
            <person name="Bennetzen J.L."/>
            <person name="Choi D."/>
        </authorList>
    </citation>
    <scope>NUCLEOTIDE SEQUENCE [LARGE SCALE GENOMIC DNA]</scope>
    <source>
        <strain evidence="3">cv. CM334</strain>
    </source>
</reference>
<dbReference type="Gramene" id="PHT83318">
    <property type="protein sequence ID" value="PHT83318"/>
    <property type="gene ID" value="T459_11761"/>
</dbReference>
<organism evidence="2 3">
    <name type="scientific">Capsicum annuum</name>
    <name type="common">Capsicum pepper</name>
    <dbReference type="NCBI Taxonomy" id="4072"/>
    <lineage>
        <taxon>Eukaryota</taxon>
        <taxon>Viridiplantae</taxon>
        <taxon>Streptophyta</taxon>
        <taxon>Embryophyta</taxon>
        <taxon>Tracheophyta</taxon>
        <taxon>Spermatophyta</taxon>
        <taxon>Magnoliopsida</taxon>
        <taxon>eudicotyledons</taxon>
        <taxon>Gunneridae</taxon>
        <taxon>Pentapetalae</taxon>
        <taxon>asterids</taxon>
        <taxon>lamiids</taxon>
        <taxon>Solanales</taxon>
        <taxon>Solanaceae</taxon>
        <taxon>Solanoideae</taxon>
        <taxon>Capsiceae</taxon>
        <taxon>Capsicum</taxon>
    </lineage>
</organism>
<feature type="transmembrane region" description="Helical" evidence="1">
    <location>
        <begin position="31"/>
        <end position="51"/>
    </location>
</feature>
<dbReference type="Proteomes" id="UP000222542">
    <property type="component" value="Unassembled WGS sequence"/>
</dbReference>
<dbReference type="PANTHER" id="PTHR43507:SF21">
    <property type="entry name" value="NAD(P)H-QUINONE OXIDOREDUCTASE CHAIN 4, CHLOROPLASTIC"/>
    <property type="match status" value="1"/>
</dbReference>
<dbReference type="EMBL" id="AYRZ02000004">
    <property type="protein sequence ID" value="PHT83318.1"/>
    <property type="molecule type" value="Genomic_DNA"/>
</dbReference>
<keyword evidence="1" id="KW-0812">Transmembrane</keyword>
<accession>A0A2G2ZMV0</accession>